<dbReference type="SUPFAM" id="SSF52266">
    <property type="entry name" value="SGNH hydrolase"/>
    <property type="match status" value="1"/>
</dbReference>
<evidence type="ECO:0000259" key="3">
    <source>
        <dbReference type="Pfam" id="PF13472"/>
    </source>
</evidence>
<name>A0A7Z0EQE0_9ACTN</name>
<feature type="signal peptide" evidence="2">
    <location>
        <begin position="1"/>
        <end position="20"/>
    </location>
</feature>
<feature type="region of interest" description="Disordered" evidence="1">
    <location>
        <begin position="207"/>
        <end position="245"/>
    </location>
</feature>
<feature type="chain" id="PRO_5039215118" evidence="2">
    <location>
        <begin position="21"/>
        <end position="337"/>
    </location>
</feature>
<dbReference type="PROSITE" id="PS51257">
    <property type="entry name" value="PROKAR_LIPOPROTEIN"/>
    <property type="match status" value="1"/>
</dbReference>
<dbReference type="Proteomes" id="UP000572051">
    <property type="component" value="Unassembled WGS sequence"/>
</dbReference>
<dbReference type="InterPro" id="IPR013830">
    <property type="entry name" value="SGNH_hydro"/>
</dbReference>
<gene>
    <name evidence="4" type="ORF">HNR10_004115</name>
</gene>
<evidence type="ECO:0000313" key="4">
    <source>
        <dbReference type="EMBL" id="NYJ36234.1"/>
    </source>
</evidence>
<reference evidence="4 5" key="1">
    <citation type="submission" date="2020-07" db="EMBL/GenBank/DDBJ databases">
        <title>Sequencing the genomes of 1000 actinobacteria strains.</title>
        <authorList>
            <person name="Klenk H.-P."/>
        </authorList>
    </citation>
    <scope>NUCLEOTIDE SEQUENCE [LARGE SCALE GENOMIC DNA]</scope>
    <source>
        <strain evidence="4 5">DSM 44442</strain>
    </source>
</reference>
<dbReference type="Pfam" id="PF13472">
    <property type="entry name" value="Lipase_GDSL_2"/>
    <property type="match status" value="1"/>
</dbReference>
<keyword evidence="5" id="KW-1185">Reference proteome</keyword>
<evidence type="ECO:0000313" key="5">
    <source>
        <dbReference type="Proteomes" id="UP000572051"/>
    </source>
</evidence>
<dbReference type="RefSeq" id="WP_312889358.1">
    <property type="nucleotide sequence ID" value="NZ_JACCFS010000001.1"/>
</dbReference>
<comment type="caution">
    <text evidence="4">The sequence shown here is derived from an EMBL/GenBank/DDBJ whole genome shotgun (WGS) entry which is preliminary data.</text>
</comment>
<feature type="domain" description="SGNH hydrolase-type esterase" evidence="3">
    <location>
        <begin position="41"/>
        <end position="326"/>
    </location>
</feature>
<proteinExistence type="predicted"/>
<dbReference type="InterPro" id="IPR036514">
    <property type="entry name" value="SGNH_hydro_sf"/>
</dbReference>
<protein>
    <submittedName>
        <fullName evidence="4">Lysophospholipase L1-like esterase</fullName>
    </submittedName>
</protein>
<organism evidence="4 5">
    <name type="scientific">Nocardiopsis aegyptia</name>
    <dbReference type="NCBI Taxonomy" id="220378"/>
    <lineage>
        <taxon>Bacteria</taxon>
        <taxon>Bacillati</taxon>
        <taxon>Actinomycetota</taxon>
        <taxon>Actinomycetes</taxon>
        <taxon>Streptosporangiales</taxon>
        <taxon>Nocardiopsidaceae</taxon>
        <taxon>Nocardiopsis</taxon>
    </lineage>
</organism>
<dbReference type="Gene3D" id="3.40.50.1110">
    <property type="entry name" value="SGNH hydrolase"/>
    <property type="match status" value="1"/>
</dbReference>
<dbReference type="EMBL" id="JACCFS010000001">
    <property type="protein sequence ID" value="NYJ36234.1"/>
    <property type="molecule type" value="Genomic_DNA"/>
</dbReference>
<sequence length="337" mass="35215">MRIRWIAALAAAAVAMTGCGGDGGDSADERAGTEPSYYLSLGDSLTVGVQPDANGRPEMTSDGYTDVLYRNLYDADSTLDHERMGCGGEDTTSFIEGGLAHCDEQYDGTSQLEAAEAFLSDNAGRVDLVTLTIGGNNFTGCVSDLESADGPSLDTACVEDGLERIDTEIPVIASRLRAAAGPDTQIIAMTYYNPFLAALLLEDGGADDAEAEDAESADGPEDASEDGDAEGADGSGEADDAEAGEPDLVEYATSVLEEMNESLRSSYAAQDIEVADVEATFDSTNFEVPEDSGTGMPANVQAVCDLTWMCNTDRGPDIHTNQAGAQEIAATFEDLVQ</sequence>
<accession>A0A7Z0EQE0</accession>
<evidence type="ECO:0000256" key="2">
    <source>
        <dbReference type="SAM" id="SignalP"/>
    </source>
</evidence>
<keyword evidence="2" id="KW-0732">Signal</keyword>
<dbReference type="AlphaFoldDB" id="A0A7Z0EQE0"/>
<evidence type="ECO:0000256" key="1">
    <source>
        <dbReference type="SAM" id="MobiDB-lite"/>
    </source>
</evidence>